<gene>
    <name evidence="3" type="ORF">IAD03_06570</name>
</gene>
<proteinExistence type="predicted"/>
<dbReference type="PANTHER" id="PTHR33408:SF2">
    <property type="entry name" value="TRANSPOSASE DDE DOMAIN-CONTAINING PROTEIN"/>
    <property type="match status" value="1"/>
</dbReference>
<dbReference type="AlphaFoldDB" id="A0A9D1FSB6"/>
<sequence length="490" mass="57330">MIPKNAPVRLLNAQLEELEYGKLYEAYSSKGRKSAADPRVLFKVLVYGYLCGIYSSRKLEEACQYRIDFRWLLEDRKAPDHCTFARFRTGRCRDALEDLFYQLVQRLEDIGETDHTAVFIDGTKLESCAGRYTFVWRKSVEKQLTKVKEEIRRETGLTSPLDLQAYLDDLAAGISFVHGSGKRKSGEQRVWEKLHTLLERWQKYEGQLSTMGEGRNSYSKTDEDATFMRMKEDHMRNGQLKPGYNVQLAVNSEYITGIEAFSDRSDVKTLKPFLQRLEEFHHTRYEEVVADAGYESLENYLYLDSTDQVCFIKPTNYDQKKSKKFQKQIGRVENMAYDPEEDCFTCAQGRKLPLFRERTEEKDGQLVSTAWYRCESCAGCPCRSQCCRAKNPEQPKELCLQKTFWEKRARTERRMTSERGIYLRLCRSIQAEGAFALLKNDFGFRRFLTRGRTNIRAELFLLAIAFDLKKYWMKREHGRLQTRASEKMTA</sequence>
<dbReference type="Pfam" id="PF05598">
    <property type="entry name" value="DUF772"/>
    <property type="match status" value="1"/>
</dbReference>
<organism evidence="3 4">
    <name type="scientific">Candidatus Caccousia stercoris</name>
    <dbReference type="NCBI Taxonomy" id="2840723"/>
    <lineage>
        <taxon>Bacteria</taxon>
        <taxon>Bacillati</taxon>
        <taxon>Bacillota</taxon>
        <taxon>Clostridia</taxon>
        <taxon>Eubacteriales</taxon>
        <taxon>Oscillospiraceae</taxon>
        <taxon>Oscillospiraceae incertae sedis</taxon>
        <taxon>Candidatus Caccousia</taxon>
    </lineage>
</organism>
<evidence type="ECO:0000259" key="1">
    <source>
        <dbReference type="Pfam" id="PF05598"/>
    </source>
</evidence>
<dbReference type="InterPro" id="IPR008490">
    <property type="entry name" value="Transposase_InsH_N"/>
</dbReference>
<name>A0A9D1FSB6_9FIRM</name>
<feature type="domain" description="Transposase InsH N-terminal" evidence="1">
    <location>
        <begin position="2"/>
        <end position="89"/>
    </location>
</feature>
<evidence type="ECO:0000313" key="4">
    <source>
        <dbReference type="Proteomes" id="UP000824141"/>
    </source>
</evidence>
<comment type="caution">
    <text evidence="3">The sequence shown here is derived from an EMBL/GenBank/DDBJ whole genome shotgun (WGS) entry which is preliminary data.</text>
</comment>
<dbReference type="InterPro" id="IPR025668">
    <property type="entry name" value="Tnp_DDE_dom"/>
</dbReference>
<dbReference type="EMBL" id="DVJM01000132">
    <property type="protein sequence ID" value="HIS79016.1"/>
    <property type="molecule type" value="Genomic_DNA"/>
</dbReference>
<accession>A0A9D1FSB6</accession>
<reference evidence="3" key="1">
    <citation type="submission" date="2020-10" db="EMBL/GenBank/DDBJ databases">
        <authorList>
            <person name="Gilroy R."/>
        </authorList>
    </citation>
    <scope>NUCLEOTIDE SEQUENCE</scope>
    <source>
        <strain evidence="3">6086</strain>
    </source>
</reference>
<dbReference type="PANTHER" id="PTHR33408">
    <property type="entry name" value="TRANSPOSASE"/>
    <property type="match status" value="1"/>
</dbReference>
<protein>
    <submittedName>
        <fullName evidence="3">IS1182 family transposase</fullName>
    </submittedName>
</protein>
<reference evidence="3" key="2">
    <citation type="journal article" date="2021" name="PeerJ">
        <title>Extensive microbial diversity within the chicken gut microbiome revealed by metagenomics and culture.</title>
        <authorList>
            <person name="Gilroy R."/>
            <person name="Ravi A."/>
            <person name="Getino M."/>
            <person name="Pursley I."/>
            <person name="Horton D.L."/>
            <person name="Alikhan N.F."/>
            <person name="Baker D."/>
            <person name="Gharbi K."/>
            <person name="Hall N."/>
            <person name="Watson M."/>
            <person name="Adriaenssens E.M."/>
            <person name="Foster-Nyarko E."/>
            <person name="Jarju S."/>
            <person name="Secka A."/>
            <person name="Antonio M."/>
            <person name="Oren A."/>
            <person name="Chaudhuri R.R."/>
            <person name="La Ragione R."/>
            <person name="Hildebrand F."/>
            <person name="Pallen M.J."/>
        </authorList>
    </citation>
    <scope>NUCLEOTIDE SEQUENCE</scope>
    <source>
        <strain evidence="3">6086</strain>
    </source>
</reference>
<dbReference type="Proteomes" id="UP000824141">
    <property type="component" value="Unassembled WGS sequence"/>
</dbReference>
<dbReference type="InterPro" id="IPR047629">
    <property type="entry name" value="IS1182_transpos"/>
</dbReference>
<evidence type="ECO:0000259" key="2">
    <source>
        <dbReference type="Pfam" id="PF13751"/>
    </source>
</evidence>
<feature type="domain" description="Transposase DDE" evidence="2">
    <location>
        <begin position="345"/>
        <end position="472"/>
    </location>
</feature>
<dbReference type="NCBIfam" id="NF033551">
    <property type="entry name" value="transpos_IS1182"/>
    <property type="match status" value="1"/>
</dbReference>
<dbReference type="Pfam" id="PF13751">
    <property type="entry name" value="DDE_Tnp_1_6"/>
    <property type="match status" value="1"/>
</dbReference>
<evidence type="ECO:0000313" key="3">
    <source>
        <dbReference type="EMBL" id="HIS79016.1"/>
    </source>
</evidence>